<accession>A0A834XI05</accession>
<organism evidence="1 2">
    <name type="scientific">Aphidius gifuensis</name>
    <name type="common">Parasitoid wasp</name>
    <dbReference type="NCBI Taxonomy" id="684658"/>
    <lineage>
        <taxon>Eukaryota</taxon>
        <taxon>Metazoa</taxon>
        <taxon>Ecdysozoa</taxon>
        <taxon>Arthropoda</taxon>
        <taxon>Hexapoda</taxon>
        <taxon>Insecta</taxon>
        <taxon>Pterygota</taxon>
        <taxon>Neoptera</taxon>
        <taxon>Endopterygota</taxon>
        <taxon>Hymenoptera</taxon>
        <taxon>Apocrita</taxon>
        <taxon>Ichneumonoidea</taxon>
        <taxon>Braconidae</taxon>
        <taxon>Aphidiinae</taxon>
        <taxon>Aphidius</taxon>
    </lineage>
</organism>
<dbReference type="EMBL" id="JACMRX010000018">
    <property type="protein sequence ID" value="KAF7987147.1"/>
    <property type="molecule type" value="Genomic_DNA"/>
</dbReference>
<keyword evidence="2" id="KW-1185">Reference proteome</keyword>
<feature type="non-terminal residue" evidence="1">
    <location>
        <position position="215"/>
    </location>
</feature>
<evidence type="ECO:0000313" key="1">
    <source>
        <dbReference type="EMBL" id="KAF7987147.1"/>
    </source>
</evidence>
<name>A0A834XI05_APHGI</name>
<dbReference type="AlphaFoldDB" id="A0A834XI05"/>
<reference evidence="1 2" key="1">
    <citation type="submission" date="2020-08" db="EMBL/GenBank/DDBJ databases">
        <title>Aphidius gifuensis genome sequencing and assembly.</title>
        <authorList>
            <person name="Du Z."/>
        </authorList>
    </citation>
    <scope>NUCLEOTIDE SEQUENCE [LARGE SCALE GENOMIC DNA]</scope>
    <source>
        <strain evidence="1">YNYX2018</strain>
        <tissue evidence="1">Adults</tissue>
    </source>
</reference>
<proteinExistence type="predicted"/>
<evidence type="ECO:0000313" key="2">
    <source>
        <dbReference type="Proteomes" id="UP000639338"/>
    </source>
</evidence>
<sequence>MAHMIARARHGFPDLVHGNFGYKFNGRSYVNRSGQRVRYPNAAAYWNYPLIRDRIRRWRTSPEYPVKLESLEQAHDMLSSVEYQSYRRLLDNYFNVELLNAGQPSETLIYYHPRAVDQLKNSTEIYLHSSGSHLPINVQVNELLTVMAVKQRRAHPVIWCFISNKSLDAYMSVAAKVEDLFEQAIVVNTTWDTEMQEAFRRNFAEVRGTFYSYTK</sequence>
<protein>
    <submittedName>
        <fullName evidence="1">Uncharacterized protein</fullName>
    </submittedName>
</protein>
<dbReference type="Proteomes" id="UP000639338">
    <property type="component" value="Unassembled WGS sequence"/>
</dbReference>
<gene>
    <name evidence="1" type="ORF">HCN44_001337</name>
</gene>
<comment type="caution">
    <text evidence="1">The sequence shown here is derived from an EMBL/GenBank/DDBJ whole genome shotgun (WGS) entry which is preliminary data.</text>
</comment>